<feature type="transmembrane region" description="Helical" evidence="8">
    <location>
        <begin position="12"/>
        <end position="30"/>
    </location>
</feature>
<dbReference type="SUPFAM" id="SSF103473">
    <property type="entry name" value="MFS general substrate transporter"/>
    <property type="match status" value="1"/>
</dbReference>
<dbReference type="PIRSF" id="PIRSF004925">
    <property type="entry name" value="HcaT"/>
    <property type="match status" value="1"/>
</dbReference>
<keyword evidence="6 8" id="KW-1133">Transmembrane helix</keyword>
<dbReference type="InterPro" id="IPR020846">
    <property type="entry name" value="MFS_dom"/>
</dbReference>
<evidence type="ECO:0000256" key="8">
    <source>
        <dbReference type="SAM" id="Phobius"/>
    </source>
</evidence>
<organism evidence="10 11">
    <name type="scientific">Virgibacillus tibetensis</name>
    <dbReference type="NCBI Taxonomy" id="3042313"/>
    <lineage>
        <taxon>Bacteria</taxon>
        <taxon>Bacillati</taxon>
        <taxon>Bacillota</taxon>
        <taxon>Bacilli</taxon>
        <taxon>Bacillales</taxon>
        <taxon>Bacillaceae</taxon>
        <taxon>Virgibacillus</taxon>
    </lineage>
</organism>
<comment type="subcellular location">
    <subcellularLocation>
        <location evidence="1">Cell inner membrane</location>
        <topology evidence="1">Multi-pass membrane protein</topology>
    </subcellularLocation>
</comment>
<evidence type="ECO:0000256" key="1">
    <source>
        <dbReference type="ARBA" id="ARBA00004429"/>
    </source>
</evidence>
<dbReference type="Gene3D" id="1.20.1250.20">
    <property type="entry name" value="MFS general substrate transporter like domains"/>
    <property type="match status" value="2"/>
</dbReference>
<dbReference type="PANTHER" id="PTHR23522:SF10">
    <property type="entry name" value="3-PHENYLPROPIONIC ACID TRANSPORTER-RELATED"/>
    <property type="match status" value="1"/>
</dbReference>
<feature type="transmembrane region" description="Helical" evidence="8">
    <location>
        <begin position="200"/>
        <end position="218"/>
    </location>
</feature>
<keyword evidence="3" id="KW-1003">Cell membrane</keyword>
<dbReference type="InterPro" id="IPR036259">
    <property type="entry name" value="MFS_trans_sf"/>
</dbReference>
<comment type="caution">
    <text evidence="10">The sequence shown here is derived from an EMBL/GenBank/DDBJ whole genome shotgun (WGS) entry which is preliminary data.</text>
</comment>
<evidence type="ECO:0000256" key="2">
    <source>
        <dbReference type="ARBA" id="ARBA00022448"/>
    </source>
</evidence>
<feature type="transmembrane region" description="Helical" evidence="8">
    <location>
        <begin position="160"/>
        <end position="179"/>
    </location>
</feature>
<dbReference type="EMBL" id="JARZFX010000017">
    <property type="protein sequence ID" value="MEC5425640.1"/>
    <property type="molecule type" value="Genomic_DNA"/>
</dbReference>
<accession>A0ABU6KL83</accession>
<protein>
    <submittedName>
        <fullName evidence="10">MFS transporter</fullName>
    </submittedName>
</protein>
<feature type="transmembrane region" description="Helical" evidence="8">
    <location>
        <begin position="126"/>
        <end position="148"/>
    </location>
</feature>
<sequence length="391" mass="43162">MSKSNSLTPLKMLLFSFHATNTIILSYLPLYLKYKGLNGTEIGWVLAIGPLASIFAQPFWGYMSDKYKTVKTMIQICIIGLLVFSVIFFQMDTLIAILVMGAIFYFFVTPIGALGDSLAQRRADDLGVSFGAIRMWGSVGFATSSLIIGEVLTRVGIQYMIIPFLFFGFIALLVTFKLTDVKVESEPVKLSDVTAIIKNKPFVIFLLFIMFLTITHRANDSFMGLYITQLGGSEGLVGLAWFVGVLTEALVFATAGFWFKKYHPLVFIIVAGIIYSIRWFLYAAVDNPMHIIGLQFMHGLTFGVFYLAAFNYVSRLIPKLLQSTGHLIFFATFFGLSGIIGSLAGGALIDTAGGATLYFGMGSLALVGTILLTIYHILPYGKEVFVHRKSK</sequence>
<feature type="transmembrane region" description="Helical" evidence="8">
    <location>
        <begin position="42"/>
        <end position="60"/>
    </location>
</feature>
<dbReference type="InterPro" id="IPR026032">
    <property type="entry name" value="HcaT-like"/>
</dbReference>
<dbReference type="Pfam" id="PF12832">
    <property type="entry name" value="MFS_1_like"/>
    <property type="match status" value="1"/>
</dbReference>
<dbReference type="Proteomes" id="UP001335737">
    <property type="component" value="Unassembled WGS sequence"/>
</dbReference>
<evidence type="ECO:0000256" key="5">
    <source>
        <dbReference type="ARBA" id="ARBA00022692"/>
    </source>
</evidence>
<evidence type="ECO:0000313" key="10">
    <source>
        <dbReference type="EMBL" id="MEC5425640.1"/>
    </source>
</evidence>
<feature type="transmembrane region" description="Helical" evidence="8">
    <location>
        <begin position="72"/>
        <end position="89"/>
    </location>
</feature>
<dbReference type="RefSeq" id="WP_327609174.1">
    <property type="nucleotide sequence ID" value="NZ_JARZFX010000017.1"/>
</dbReference>
<proteinExistence type="predicted"/>
<feature type="transmembrane region" description="Helical" evidence="8">
    <location>
        <begin position="265"/>
        <end position="285"/>
    </location>
</feature>
<feature type="transmembrane region" description="Helical" evidence="8">
    <location>
        <begin position="355"/>
        <end position="378"/>
    </location>
</feature>
<evidence type="ECO:0000259" key="9">
    <source>
        <dbReference type="PROSITE" id="PS50850"/>
    </source>
</evidence>
<dbReference type="PROSITE" id="PS50850">
    <property type="entry name" value="MFS"/>
    <property type="match status" value="1"/>
</dbReference>
<feature type="transmembrane region" description="Helical" evidence="8">
    <location>
        <begin position="238"/>
        <end position="258"/>
    </location>
</feature>
<feature type="transmembrane region" description="Helical" evidence="8">
    <location>
        <begin position="95"/>
        <end position="114"/>
    </location>
</feature>
<keyword evidence="2" id="KW-0813">Transport</keyword>
<evidence type="ECO:0000256" key="3">
    <source>
        <dbReference type="ARBA" id="ARBA00022475"/>
    </source>
</evidence>
<name>A0ABU6KL83_9BACI</name>
<evidence type="ECO:0000256" key="7">
    <source>
        <dbReference type="ARBA" id="ARBA00023136"/>
    </source>
</evidence>
<feature type="transmembrane region" description="Helical" evidence="8">
    <location>
        <begin position="325"/>
        <end position="349"/>
    </location>
</feature>
<evidence type="ECO:0000313" key="11">
    <source>
        <dbReference type="Proteomes" id="UP001335737"/>
    </source>
</evidence>
<keyword evidence="5 8" id="KW-0812">Transmembrane</keyword>
<feature type="domain" description="Major facilitator superfamily (MFS) profile" evidence="9">
    <location>
        <begin position="196"/>
        <end position="391"/>
    </location>
</feature>
<reference evidence="10 11" key="1">
    <citation type="journal article" date="2024" name="Int. J. Syst. Evol. Microbiol.">
        <title>Virgibacillus tibetensis sp. nov., isolated from salt lake on the Tibetan Plateau of China.</title>
        <authorList>
            <person name="Phurbu D."/>
            <person name="Liu Z.-X."/>
            <person name="Wang R."/>
            <person name="Zheng Y.-Y."/>
            <person name="Liu H.-C."/>
            <person name="Zhou Y.-G."/>
            <person name="Yu Y.-J."/>
            <person name="Li A.-H."/>
        </authorList>
    </citation>
    <scope>NUCLEOTIDE SEQUENCE [LARGE SCALE GENOMIC DNA]</scope>
    <source>
        <strain evidence="10 11">C22-A2</strain>
    </source>
</reference>
<keyword evidence="4" id="KW-0997">Cell inner membrane</keyword>
<evidence type="ECO:0000256" key="4">
    <source>
        <dbReference type="ARBA" id="ARBA00022519"/>
    </source>
</evidence>
<keyword evidence="11" id="KW-1185">Reference proteome</keyword>
<feature type="transmembrane region" description="Helical" evidence="8">
    <location>
        <begin position="291"/>
        <end position="313"/>
    </location>
</feature>
<gene>
    <name evidence="10" type="ORF">QGM71_19355</name>
</gene>
<dbReference type="PANTHER" id="PTHR23522">
    <property type="entry name" value="BLL5896 PROTEIN"/>
    <property type="match status" value="1"/>
</dbReference>
<dbReference type="InterPro" id="IPR024989">
    <property type="entry name" value="MFS_assoc_dom"/>
</dbReference>
<keyword evidence="7 8" id="KW-0472">Membrane</keyword>
<evidence type="ECO:0000256" key="6">
    <source>
        <dbReference type="ARBA" id="ARBA00022989"/>
    </source>
</evidence>